<feature type="transmembrane region" description="Helical" evidence="1">
    <location>
        <begin position="65"/>
        <end position="83"/>
    </location>
</feature>
<protein>
    <recommendedName>
        <fullName evidence="4">DUF3397 domain-containing protein</fullName>
    </recommendedName>
</protein>
<proteinExistence type="predicted"/>
<gene>
    <name evidence="2" type="ORF">HNR36_001317</name>
</gene>
<accession>A0A840PW25</accession>
<evidence type="ECO:0000313" key="3">
    <source>
        <dbReference type="Proteomes" id="UP000557217"/>
    </source>
</evidence>
<keyword evidence="1" id="KW-0812">Transmembrane</keyword>
<organism evidence="2 3">
    <name type="scientific">Ureibacillus thermosphaericus</name>
    <dbReference type="NCBI Taxonomy" id="51173"/>
    <lineage>
        <taxon>Bacteria</taxon>
        <taxon>Bacillati</taxon>
        <taxon>Bacillota</taxon>
        <taxon>Bacilli</taxon>
        <taxon>Bacillales</taxon>
        <taxon>Caryophanaceae</taxon>
        <taxon>Ureibacillus</taxon>
    </lineage>
</organism>
<dbReference type="Pfam" id="PF11877">
    <property type="entry name" value="DUF3397"/>
    <property type="match status" value="1"/>
</dbReference>
<feature type="transmembrane region" description="Helical" evidence="1">
    <location>
        <begin position="39"/>
        <end position="59"/>
    </location>
</feature>
<feature type="transmembrane region" description="Helical" evidence="1">
    <location>
        <begin position="106"/>
        <end position="129"/>
    </location>
</feature>
<keyword evidence="1" id="KW-0472">Membrane</keyword>
<sequence length="130" mass="15256">MKLVLTYILGTLILLPMTAFIISFFLFRKYLKKQADSSFSLAADITTFFLFFSVTLSIATLWNSTISIVAVVISILIAMLMTYKEWKTKNEIKVFPLLRRIWRMQFLYLIFIYTIVWIVGIIQSIIFFIT</sequence>
<dbReference type="EMBL" id="JACHGZ010000012">
    <property type="protein sequence ID" value="MBB5148931.1"/>
    <property type="molecule type" value="Genomic_DNA"/>
</dbReference>
<evidence type="ECO:0000313" key="2">
    <source>
        <dbReference type="EMBL" id="MBB5148931.1"/>
    </source>
</evidence>
<comment type="caution">
    <text evidence="2">The sequence shown here is derived from an EMBL/GenBank/DDBJ whole genome shotgun (WGS) entry which is preliminary data.</text>
</comment>
<reference evidence="2 3" key="1">
    <citation type="submission" date="2020-08" db="EMBL/GenBank/DDBJ databases">
        <title>Genomic Encyclopedia of Type Strains, Phase IV (KMG-IV): sequencing the most valuable type-strain genomes for metagenomic binning, comparative biology and taxonomic classification.</title>
        <authorList>
            <person name="Goeker M."/>
        </authorList>
    </citation>
    <scope>NUCLEOTIDE SEQUENCE [LARGE SCALE GENOMIC DNA]</scope>
    <source>
        <strain evidence="2 3">DSM 10633</strain>
    </source>
</reference>
<keyword evidence="1" id="KW-1133">Transmembrane helix</keyword>
<dbReference type="AlphaFoldDB" id="A0A840PW25"/>
<name>A0A840PW25_URETH</name>
<dbReference type="RefSeq" id="WP_016837515.1">
    <property type="nucleotide sequence ID" value="NZ_JAAXPW010000004.1"/>
</dbReference>
<evidence type="ECO:0000256" key="1">
    <source>
        <dbReference type="SAM" id="Phobius"/>
    </source>
</evidence>
<keyword evidence="3" id="KW-1185">Reference proteome</keyword>
<dbReference type="Proteomes" id="UP000557217">
    <property type="component" value="Unassembled WGS sequence"/>
</dbReference>
<dbReference type="InterPro" id="IPR024515">
    <property type="entry name" value="DUF3397"/>
</dbReference>
<evidence type="ECO:0008006" key="4">
    <source>
        <dbReference type="Google" id="ProtNLM"/>
    </source>
</evidence>
<feature type="transmembrane region" description="Helical" evidence="1">
    <location>
        <begin position="6"/>
        <end position="27"/>
    </location>
</feature>